<keyword evidence="4" id="KW-0472">Membrane</keyword>
<organism evidence="5 6">
    <name type="scientific">Kwoniella bestiolae CBS 10118</name>
    <dbReference type="NCBI Taxonomy" id="1296100"/>
    <lineage>
        <taxon>Eukaryota</taxon>
        <taxon>Fungi</taxon>
        <taxon>Dikarya</taxon>
        <taxon>Basidiomycota</taxon>
        <taxon>Agaricomycotina</taxon>
        <taxon>Tremellomycetes</taxon>
        <taxon>Tremellales</taxon>
        <taxon>Cryptococcaceae</taxon>
        <taxon>Kwoniella</taxon>
    </lineage>
</organism>
<sequence length="499" mass="57104">MTSEHSDITLIPLERQQSSVAIPVGSDKRDDDTSHTSDTCNIPPELRIQFSARLESGLDRPDKIDDPFVNSIKREHVSVVVRVYTRDNSIVQPSLTEMVNQSTSEEQLGRLRGIMDERSVGDCLWVNVLGVEEGVINGITHLFITEVSLGLKDTHNEYIYTPESANQTPVYDLVKNVFKPDKICPKGGLATAAEEEVEVEKMIRRGFLSIFIVPSMNVLITVTHPYYDCPASRLVIRSAHLDMGVPGQMDMACNAALLGLSMVHRSVGYASSVTRNVDKRLSDWEKRIRINPTSIKPDEAHRLVVELQDFKSRIRPLQKVVVNLTKHYQSTAGYGIDGYHSSGISNKASLMLEQCVEALERIVEEAEELLEKSKNLETYCFNILSTRANDSMERLAIVTIVFLPLTFIGFEQFTDLNRPPIYFWQISIPLSFTFFLIFAYSSLKRGLIRLLHLIRRLRRWTKKQTKWWKVDVELWWRRRRVGWSGKRGEIEYERTRGQS</sequence>
<name>A0AAJ8M8M1_9TREE</name>
<dbReference type="InterPro" id="IPR002523">
    <property type="entry name" value="MgTranspt_CorA/ZnTranspt_ZntB"/>
</dbReference>
<dbReference type="GO" id="GO:0015087">
    <property type="term" value="F:cobalt ion transmembrane transporter activity"/>
    <property type="evidence" value="ECO:0007669"/>
    <property type="project" value="TreeGrafter"/>
</dbReference>
<evidence type="ECO:0000256" key="2">
    <source>
        <dbReference type="SAM" id="Coils"/>
    </source>
</evidence>
<dbReference type="GeneID" id="30206773"/>
<evidence type="ECO:0000256" key="3">
    <source>
        <dbReference type="SAM" id="MobiDB-lite"/>
    </source>
</evidence>
<dbReference type="PANTHER" id="PTHR46494:SF1">
    <property type="entry name" value="CORA FAMILY METAL ION TRANSPORTER (EUROFUNG)"/>
    <property type="match status" value="1"/>
</dbReference>
<dbReference type="RefSeq" id="XP_065725785.1">
    <property type="nucleotide sequence ID" value="XM_065869713.1"/>
</dbReference>
<dbReference type="GO" id="GO:0015095">
    <property type="term" value="F:magnesium ion transmembrane transporter activity"/>
    <property type="evidence" value="ECO:0007669"/>
    <property type="project" value="TreeGrafter"/>
</dbReference>
<comment type="subcellular location">
    <subcellularLocation>
        <location evidence="1">Cell membrane</location>
        <topology evidence="1">Multi-pass membrane protein</topology>
    </subcellularLocation>
</comment>
<gene>
    <name evidence="5" type="ORF">I302_103669</name>
</gene>
<dbReference type="Proteomes" id="UP000092730">
    <property type="component" value="Chromosome 2"/>
</dbReference>
<accession>A0AAJ8M8M1</accession>
<dbReference type="EMBL" id="CP144542">
    <property type="protein sequence ID" value="WVW81674.1"/>
    <property type="molecule type" value="Genomic_DNA"/>
</dbReference>
<evidence type="ECO:0000256" key="4">
    <source>
        <dbReference type="SAM" id="Phobius"/>
    </source>
</evidence>
<dbReference type="GO" id="GO:0005886">
    <property type="term" value="C:plasma membrane"/>
    <property type="evidence" value="ECO:0007669"/>
    <property type="project" value="UniProtKB-SubCell"/>
</dbReference>
<feature type="coiled-coil region" evidence="2">
    <location>
        <begin position="352"/>
        <end position="379"/>
    </location>
</feature>
<evidence type="ECO:0000313" key="5">
    <source>
        <dbReference type="EMBL" id="WVW81674.1"/>
    </source>
</evidence>
<keyword evidence="2" id="KW-0175">Coiled coil</keyword>
<dbReference type="AlphaFoldDB" id="A0AAJ8M8M1"/>
<reference evidence="5" key="2">
    <citation type="submission" date="2024-02" db="EMBL/GenBank/DDBJ databases">
        <title>Comparative genomics of Cryptococcus and Kwoniella reveals pathogenesis evolution and contrasting modes of karyotype evolution via chromosome fusion or intercentromeric recombination.</title>
        <authorList>
            <person name="Coelho M.A."/>
            <person name="David-Palma M."/>
            <person name="Shea T."/>
            <person name="Bowers K."/>
            <person name="McGinley-Smith S."/>
            <person name="Mohammad A.W."/>
            <person name="Gnirke A."/>
            <person name="Yurkov A.M."/>
            <person name="Nowrousian M."/>
            <person name="Sun S."/>
            <person name="Cuomo C.A."/>
            <person name="Heitman J."/>
        </authorList>
    </citation>
    <scope>NUCLEOTIDE SEQUENCE</scope>
    <source>
        <strain evidence="5">CBS 10118</strain>
    </source>
</reference>
<keyword evidence="4" id="KW-1133">Transmembrane helix</keyword>
<keyword evidence="6" id="KW-1185">Reference proteome</keyword>
<evidence type="ECO:0000256" key="1">
    <source>
        <dbReference type="ARBA" id="ARBA00004651"/>
    </source>
</evidence>
<keyword evidence="4" id="KW-0812">Transmembrane</keyword>
<evidence type="ECO:0000313" key="6">
    <source>
        <dbReference type="Proteomes" id="UP000092730"/>
    </source>
</evidence>
<dbReference type="PANTHER" id="PTHR46494">
    <property type="entry name" value="CORA FAMILY METAL ION TRANSPORTER (EUROFUNG)"/>
    <property type="match status" value="1"/>
</dbReference>
<proteinExistence type="predicted"/>
<dbReference type="GO" id="GO:0050897">
    <property type="term" value="F:cobalt ion binding"/>
    <property type="evidence" value="ECO:0007669"/>
    <property type="project" value="TreeGrafter"/>
</dbReference>
<dbReference type="KEGG" id="kbi:30206773"/>
<reference evidence="5" key="1">
    <citation type="submission" date="2013-07" db="EMBL/GenBank/DDBJ databases">
        <authorList>
            <consortium name="The Broad Institute Genome Sequencing Platform"/>
            <person name="Cuomo C."/>
            <person name="Litvintseva A."/>
            <person name="Chen Y."/>
            <person name="Heitman J."/>
            <person name="Sun S."/>
            <person name="Springer D."/>
            <person name="Dromer F."/>
            <person name="Young S.K."/>
            <person name="Zeng Q."/>
            <person name="Gargeya S."/>
            <person name="Fitzgerald M."/>
            <person name="Abouelleil A."/>
            <person name="Alvarado L."/>
            <person name="Berlin A.M."/>
            <person name="Chapman S.B."/>
            <person name="Dewar J."/>
            <person name="Goldberg J."/>
            <person name="Griggs A."/>
            <person name="Gujja S."/>
            <person name="Hansen M."/>
            <person name="Howarth C."/>
            <person name="Imamovic A."/>
            <person name="Larimer J."/>
            <person name="McCowan C."/>
            <person name="Murphy C."/>
            <person name="Pearson M."/>
            <person name="Priest M."/>
            <person name="Roberts A."/>
            <person name="Saif S."/>
            <person name="Shea T."/>
            <person name="Sykes S."/>
            <person name="Wortman J."/>
            <person name="Nusbaum C."/>
            <person name="Birren B."/>
        </authorList>
    </citation>
    <scope>NUCLEOTIDE SEQUENCE</scope>
    <source>
        <strain evidence="5">CBS 10118</strain>
    </source>
</reference>
<dbReference type="GO" id="GO:0000287">
    <property type="term" value="F:magnesium ion binding"/>
    <property type="evidence" value="ECO:0007669"/>
    <property type="project" value="TreeGrafter"/>
</dbReference>
<feature type="region of interest" description="Disordered" evidence="3">
    <location>
        <begin position="1"/>
        <end position="42"/>
    </location>
</feature>
<protein>
    <submittedName>
        <fullName evidence="5">Uncharacterized protein</fullName>
    </submittedName>
</protein>
<dbReference type="Pfam" id="PF01544">
    <property type="entry name" value="CorA"/>
    <property type="match status" value="1"/>
</dbReference>
<dbReference type="Gene3D" id="1.20.58.340">
    <property type="entry name" value="Magnesium transport protein CorA, transmembrane region"/>
    <property type="match status" value="1"/>
</dbReference>
<feature type="compositionally biased region" description="Basic and acidic residues" evidence="3">
    <location>
        <begin position="26"/>
        <end position="35"/>
    </location>
</feature>
<feature type="transmembrane region" description="Helical" evidence="4">
    <location>
        <begin position="422"/>
        <end position="443"/>
    </location>
</feature>